<dbReference type="InterPro" id="IPR057634">
    <property type="entry name" value="PAH_ZNF598/HEL2"/>
</dbReference>
<gene>
    <name evidence="3" type="ORF">K432DRAFT_293170</name>
</gene>
<dbReference type="GO" id="GO:0072344">
    <property type="term" value="P:rescue of stalled ribosome"/>
    <property type="evidence" value="ECO:0007669"/>
    <property type="project" value="InterPro"/>
</dbReference>
<reference evidence="3 4" key="1">
    <citation type="journal article" date="2016" name="Nat. Commun.">
        <title>Ectomycorrhizal ecology is imprinted in the genome of the dominant symbiotic fungus Cenococcum geophilum.</title>
        <authorList>
            <consortium name="DOE Joint Genome Institute"/>
            <person name="Peter M."/>
            <person name="Kohler A."/>
            <person name="Ohm R.A."/>
            <person name="Kuo A."/>
            <person name="Krutzmann J."/>
            <person name="Morin E."/>
            <person name="Arend M."/>
            <person name="Barry K.W."/>
            <person name="Binder M."/>
            <person name="Choi C."/>
            <person name="Clum A."/>
            <person name="Copeland A."/>
            <person name="Grisel N."/>
            <person name="Haridas S."/>
            <person name="Kipfer T."/>
            <person name="LaButti K."/>
            <person name="Lindquist E."/>
            <person name="Lipzen A."/>
            <person name="Maire R."/>
            <person name="Meier B."/>
            <person name="Mihaltcheva S."/>
            <person name="Molinier V."/>
            <person name="Murat C."/>
            <person name="Poggeler S."/>
            <person name="Quandt C.A."/>
            <person name="Sperisen C."/>
            <person name="Tritt A."/>
            <person name="Tisserant E."/>
            <person name="Crous P.W."/>
            <person name="Henrissat B."/>
            <person name="Nehls U."/>
            <person name="Egli S."/>
            <person name="Spatafora J.W."/>
            <person name="Grigoriev I.V."/>
            <person name="Martin F.M."/>
        </authorList>
    </citation>
    <scope>NUCLEOTIDE SEQUENCE [LARGE SCALE GENOMIC DNA]</scope>
    <source>
        <strain evidence="3 4">CBS 459.81</strain>
    </source>
</reference>
<feature type="compositionally biased region" description="Low complexity" evidence="1">
    <location>
        <begin position="537"/>
        <end position="551"/>
    </location>
</feature>
<feature type="region of interest" description="Disordered" evidence="1">
    <location>
        <begin position="484"/>
        <end position="558"/>
    </location>
</feature>
<organism evidence="3 4">
    <name type="scientific">Lepidopterella palustris CBS 459.81</name>
    <dbReference type="NCBI Taxonomy" id="1314670"/>
    <lineage>
        <taxon>Eukaryota</taxon>
        <taxon>Fungi</taxon>
        <taxon>Dikarya</taxon>
        <taxon>Ascomycota</taxon>
        <taxon>Pezizomycotina</taxon>
        <taxon>Dothideomycetes</taxon>
        <taxon>Pleosporomycetidae</taxon>
        <taxon>Mytilinidiales</taxon>
        <taxon>Argynnaceae</taxon>
        <taxon>Lepidopterella</taxon>
    </lineage>
</organism>
<feature type="compositionally biased region" description="Basic and acidic residues" evidence="1">
    <location>
        <begin position="242"/>
        <end position="264"/>
    </location>
</feature>
<feature type="compositionally biased region" description="Low complexity" evidence="1">
    <location>
        <begin position="516"/>
        <end position="529"/>
    </location>
</feature>
<evidence type="ECO:0000313" key="3">
    <source>
        <dbReference type="EMBL" id="OCK82466.1"/>
    </source>
</evidence>
<dbReference type="EMBL" id="KV744887">
    <property type="protein sequence ID" value="OCK82466.1"/>
    <property type="molecule type" value="Genomic_DNA"/>
</dbReference>
<dbReference type="Proteomes" id="UP000250266">
    <property type="component" value="Unassembled WGS sequence"/>
</dbReference>
<evidence type="ECO:0000259" key="2">
    <source>
        <dbReference type="PROSITE" id="PS00028"/>
    </source>
</evidence>
<name>A0A8E2EES3_9PEZI</name>
<feature type="compositionally biased region" description="Basic residues" evidence="1">
    <location>
        <begin position="633"/>
        <end position="642"/>
    </location>
</feature>
<sequence>MVLIDNIQTNAEYVIFTDDATKRYEDFSINDFSSSDDNLGIRYENTEIFEDTVLLLRYNCPDSSCDVACLGWPDLHRHVKTVHQKVMCDLCTRNKKVFTHEHELFTFNELKKHQKFGDDNPGAVDQSGFKGHPECGFCRLRFYGDDELYTHCRDKHERCHICDRQSQGQKQQYYVDYNSLEIHFRKDHFLCPDQECLNKKFVVFDSELDLKAHQLESHPHGLSKDARRDARRVDMSGFQFRAPHEPDRGGRREGRGRGRGRDPNTEPIPQSSAQPMRRDELAFQRQMAIQSAQSVSSRTFGGQLTSTDAFAARPPPRLQEPSTVTTIRPDASVNSASTSMGALNLGSGNGTPLSGSPPREAVLTPQEQARRLRHNAVTERAVNMLRNDQTKLAEFRSKISSYRNSNVSATELIEGFFSLFDTTSVELGKLVKELADIFEIASKREDLLKAWGDWKAINEDYPSLPGATGFSLGSGSAAHGGSRVLKLKSSTAQSSRSNIGRQGSWGSASSSNPFPSLAASTAARGAASSKPGTTPWASSSASARASPAPSRVQSQVSLSRDSNAAEAFPALPAAAKPTSTLFTPGYSGGGVMRRDNSARNTASNPWGVGSTSGIGQAPASSNTAEDVDAGAGQKKKGNKNKKQTLFQWG</sequence>
<dbReference type="InterPro" id="IPR056437">
    <property type="entry name" value="Znf-C2H2_ZNF598/HEL2"/>
</dbReference>
<dbReference type="AlphaFoldDB" id="A0A8E2EES3"/>
<dbReference type="GO" id="GO:0061630">
    <property type="term" value="F:ubiquitin protein ligase activity"/>
    <property type="evidence" value="ECO:0007669"/>
    <property type="project" value="InterPro"/>
</dbReference>
<protein>
    <recommendedName>
        <fullName evidence="2">C2H2-type domain-containing protein</fullName>
    </recommendedName>
</protein>
<dbReference type="PROSITE" id="PS00028">
    <property type="entry name" value="ZINC_FINGER_C2H2_1"/>
    <property type="match status" value="1"/>
</dbReference>
<dbReference type="InterPro" id="IPR044288">
    <property type="entry name" value="ZNF598/HEL2"/>
</dbReference>
<dbReference type="InterPro" id="IPR013087">
    <property type="entry name" value="Znf_C2H2_type"/>
</dbReference>
<dbReference type="Pfam" id="PF23230">
    <property type="entry name" value="zf-C2H2_13"/>
    <property type="match status" value="1"/>
</dbReference>
<keyword evidence="4" id="KW-1185">Reference proteome</keyword>
<evidence type="ECO:0000256" key="1">
    <source>
        <dbReference type="SAM" id="MobiDB-lite"/>
    </source>
</evidence>
<accession>A0A8E2EES3</accession>
<dbReference type="GO" id="GO:0016567">
    <property type="term" value="P:protein ubiquitination"/>
    <property type="evidence" value="ECO:0007669"/>
    <property type="project" value="TreeGrafter"/>
</dbReference>
<dbReference type="OrthoDB" id="3838338at2759"/>
<feature type="compositionally biased region" description="Polar residues" evidence="1">
    <location>
        <begin position="598"/>
        <end position="624"/>
    </location>
</feature>
<feature type="region of interest" description="Disordered" evidence="1">
    <location>
        <begin position="586"/>
        <end position="649"/>
    </location>
</feature>
<dbReference type="Pfam" id="PF23202">
    <property type="entry name" value="PAH_ZNF598"/>
    <property type="match status" value="1"/>
</dbReference>
<proteinExistence type="predicted"/>
<evidence type="ECO:0000313" key="4">
    <source>
        <dbReference type="Proteomes" id="UP000250266"/>
    </source>
</evidence>
<feature type="domain" description="C2H2-type" evidence="2">
    <location>
        <begin position="60"/>
        <end position="83"/>
    </location>
</feature>
<feature type="compositionally biased region" description="Polar residues" evidence="1">
    <location>
        <begin position="488"/>
        <end position="514"/>
    </location>
</feature>
<dbReference type="PANTHER" id="PTHR22938:SF0">
    <property type="entry name" value="E3 UBIQUITIN-PROTEIN LIGASE ZNF598"/>
    <property type="match status" value="1"/>
</dbReference>
<dbReference type="PANTHER" id="PTHR22938">
    <property type="entry name" value="ZINC FINGER PROTEIN 598"/>
    <property type="match status" value="1"/>
</dbReference>
<feature type="region of interest" description="Disordered" evidence="1">
    <location>
        <begin position="236"/>
        <end position="276"/>
    </location>
</feature>
<dbReference type="SMART" id="SM00355">
    <property type="entry name" value="ZnF_C2H2"/>
    <property type="match status" value="4"/>
</dbReference>
<dbReference type="GO" id="GO:0043022">
    <property type="term" value="F:ribosome binding"/>
    <property type="evidence" value="ECO:0007669"/>
    <property type="project" value="TreeGrafter"/>
</dbReference>